<dbReference type="EMBL" id="CP001230">
    <property type="protein sequence ID" value="ACO03557.1"/>
    <property type="molecule type" value="Genomic_DNA"/>
</dbReference>
<feature type="short sequence motif" description="DGA/G" evidence="4">
    <location>
        <begin position="150"/>
        <end position="152"/>
    </location>
</feature>
<feature type="short sequence motif" description="GXSXG" evidence="4">
    <location>
        <begin position="36"/>
        <end position="40"/>
    </location>
</feature>
<accession>C0QQ19</accession>
<dbReference type="InterPro" id="IPR002641">
    <property type="entry name" value="PNPLA_dom"/>
</dbReference>
<dbReference type="AlphaFoldDB" id="C0QQ19"/>
<protein>
    <submittedName>
        <fullName evidence="6">Patatin</fullName>
    </submittedName>
</protein>
<dbReference type="GO" id="GO:0016787">
    <property type="term" value="F:hydrolase activity"/>
    <property type="evidence" value="ECO:0007669"/>
    <property type="project" value="UniProtKB-UniRule"/>
</dbReference>
<dbReference type="InterPro" id="IPR016035">
    <property type="entry name" value="Acyl_Trfase/lysoPLipase"/>
</dbReference>
<dbReference type="SUPFAM" id="SSF52151">
    <property type="entry name" value="FabD/lysophospholipase-like"/>
    <property type="match status" value="1"/>
</dbReference>
<keyword evidence="2 4" id="KW-0442">Lipid degradation</keyword>
<evidence type="ECO:0000259" key="5">
    <source>
        <dbReference type="PROSITE" id="PS51635"/>
    </source>
</evidence>
<dbReference type="KEGG" id="pmx:PERMA_0980"/>
<dbReference type="OrthoDB" id="9770965at2"/>
<sequence length="251" mass="28117">MKIGIALSGGAVRGAAHIGVLKALEERGIKPDFISGSSAGSIVGAFYAAGYSPLEMEKIALNTKFLSYLKPELSFSALFSLEKLEKFLERYIGKKDISELEKKLFVCVTNLNKGIPEYKSKGDLFLWISASSSLPFIFKPVEYEGNLYIDGGIMDNLPVEPLKIHSDYIIGVDVNPLGTEERLNNAFSILIRSFYLAFRSNVELRKRVCDLFIQPEDLVDIGLFSAWRIKDAIDIGYRYTKNILNRNDLKI</sequence>
<dbReference type="PANTHER" id="PTHR14226">
    <property type="entry name" value="NEUROPATHY TARGET ESTERASE/SWISS CHEESE D.MELANOGASTER"/>
    <property type="match status" value="1"/>
</dbReference>
<dbReference type="HOGENOM" id="CLU_047251_0_1_0"/>
<evidence type="ECO:0000313" key="7">
    <source>
        <dbReference type="Proteomes" id="UP000001366"/>
    </source>
</evidence>
<evidence type="ECO:0000256" key="4">
    <source>
        <dbReference type="PROSITE-ProRule" id="PRU01161"/>
    </source>
</evidence>
<organism evidence="6 7">
    <name type="scientific">Persephonella marina (strain DSM 14350 / EX-H1)</name>
    <dbReference type="NCBI Taxonomy" id="123214"/>
    <lineage>
        <taxon>Bacteria</taxon>
        <taxon>Pseudomonadati</taxon>
        <taxon>Aquificota</taxon>
        <taxon>Aquificia</taxon>
        <taxon>Aquificales</taxon>
        <taxon>Hydrogenothermaceae</taxon>
        <taxon>Persephonella</taxon>
    </lineage>
</organism>
<dbReference type="Gene3D" id="3.40.1090.10">
    <property type="entry name" value="Cytosolic phospholipase A2 catalytic domain"/>
    <property type="match status" value="2"/>
</dbReference>
<name>C0QQ19_PERMH</name>
<keyword evidence="7" id="KW-1185">Reference proteome</keyword>
<evidence type="ECO:0000256" key="2">
    <source>
        <dbReference type="ARBA" id="ARBA00022963"/>
    </source>
</evidence>
<dbReference type="CDD" id="cd07205">
    <property type="entry name" value="Pat_PNPLA6_PNPLA7_NTE1_like"/>
    <property type="match status" value="1"/>
</dbReference>
<dbReference type="PaxDb" id="123214-PERMA_0980"/>
<evidence type="ECO:0000313" key="6">
    <source>
        <dbReference type="EMBL" id="ACO03557.1"/>
    </source>
</evidence>
<dbReference type="Pfam" id="PF01734">
    <property type="entry name" value="Patatin"/>
    <property type="match status" value="1"/>
</dbReference>
<dbReference type="STRING" id="123214.PERMA_0980"/>
<dbReference type="RefSeq" id="WP_012675796.1">
    <property type="nucleotide sequence ID" value="NC_012440.1"/>
</dbReference>
<reference evidence="6 7" key="1">
    <citation type="journal article" date="2009" name="J. Bacteriol.">
        <title>Complete and draft genome sequences of six members of the Aquificales.</title>
        <authorList>
            <person name="Reysenbach A.L."/>
            <person name="Hamamura N."/>
            <person name="Podar M."/>
            <person name="Griffiths E."/>
            <person name="Ferreira S."/>
            <person name="Hochstein R."/>
            <person name="Heidelberg J."/>
            <person name="Johnson J."/>
            <person name="Mead D."/>
            <person name="Pohorille A."/>
            <person name="Sarmiento M."/>
            <person name="Schweighofer K."/>
            <person name="Seshadri R."/>
            <person name="Voytek M.A."/>
        </authorList>
    </citation>
    <scope>NUCLEOTIDE SEQUENCE [LARGE SCALE GENOMIC DNA]</scope>
    <source>
        <strain evidence="7">DSM 14350 / EX-H1</strain>
    </source>
</reference>
<gene>
    <name evidence="6" type="ordered locus">PERMA_0980</name>
</gene>
<keyword evidence="3 4" id="KW-0443">Lipid metabolism</keyword>
<proteinExistence type="predicted"/>
<feature type="domain" description="PNPLA" evidence="5">
    <location>
        <begin position="5"/>
        <end position="163"/>
    </location>
</feature>
<keyword evidence="1 4" id="KW-0378">Hydrolase</keyword>
<comment type="caution">
    <text evidence="4">Lacks conserved residue(s) required for the propagation of feature annotation.</text>
</comment>
<dbReference type="InterPro" id="IPR050301">
    <property type="entry name" value="NTE"/>
</dbReference>
<evidence type="ECO:0000256" key="3">
    <source>
        <dbReference type="ARBA" id="ARBA00023098"/>
    </source>
</evidence>
<feature type="active site" description="Nucleophile" evidence="4">
    <location>
        <position position="38"/>
    </location>
</feature>
<dbReference type="PANTHER" id="PTHR14226:SF78">
    <property type="entry name" value="SLR0060 PROTEIN"/>
    <property type="match status" value="1"/>
</dbReference>
<dbReference type="eggNOG" id="COG1752">
    <property type="taxonomic scope" value="Bacteria"/>
</dbReference>
<dbReference type="GO" id="GO:0016042">
    <property type="term" value="P:lipid catabolic process"/>
    <property type="evidence" value="ECO:0007669"/>
    <property type="project" value="UniProtKB-UniRule"/>
</dbReference>
<dbReference type="PROSITE" id="PS51635">
    <property type="entry name" value="PNPLA"/>
    <property type="match status" value="1"/>
</dbReference>
<evidence type="ECO:0000256" key="1">
    <source>
        <dbReference type="ARBA" id="ARBA00022801"/>
    </source>
</evidence>
<dbReference type="Proteomes" id="UP000001366">
    <property type="component" value="Chromosome"/>
</dbReference>
<feature type="active site" description="Proton acceptor" evidence="4">
    <location>
        <position position="150"/>
    </location>
</feature>